<dbReference type="RefSeq" id="WP_012926142.1">
    <property type="nucleotide sequence ID" value="NC_013730.1"/>
</dbReference>
<evidence type="ECO:0000259" key="3">
    <source>
        <dbReference type="Pfam" id="PF01494"/>
    </source>
</evidence>
<dbReference type="NCBIfam" id="NF005313">
    <property type="entry name" value="PRK06847.1"/>
    <property type="match status" value="1"/>
</dbReference>
<dbReference type="PRINTS" id="PR00420">
    <property type="entry name" value="RNGMNOXGNASE"/>
</dbReference>
<dbReference type="GO" id="GO:0071949">
    <property type="term" value="F:FAD binding"/>
    <property type="evidence" value="ECO:0007669"/>
    <property type="project" value="InterPro"/>
</dbReference>
<dbReference type="eggNOG" id="COG0654">
    <property type="taxonomic scope" value="Bacteria"/>
</dbReference>
<protein>
    <submittedName>
        <fullName evidence="4">Monooxygenase FAD-binding protein</fullName>
    </submittedName>
</protein>
<dbReference type="SUPFAM" id="SSF51905">
    <property type="entry name" value="FAD/NAD(P)-binding domain"/>
    <property type="match status" value="1"/>
</dbReference>
<evidence type="ECO:0000256" key="1">
    <source>
        <dbReference type="ARBA" id="ARBA00023002"/>
    </source>
</evidence>
<name>D2QNY5_SPILD</name>
<keyword evidence="5" id="KW-1185">Reference proteome</keyword>
<dbReference type="InterPro" id="IPR036188">
    <property type="entry name" value="FAD/NAD-bd_sf"/>
</dbReference>
<dbReference type="KEGG" id="sli:Slin_1542"/>
<evidence type="ECO:0000313" key="5">
    <source>
        <dbReference type="Proteomes" id="UP000002028"/>
    </source>
</evidence>
<dbReference type="HOGENOM" id="CLU_009665_19_5_10"/>
<evidence type="ECO:0000313" key="4">
    <source>
        <dbReference type="EMBL" id="ADB37591.1"/>
    </source>
</evidence>
<sequence>MSTQTKTKRVLIVGGGIAGLSLAIGLSQRGIEAEIVELKEEWTVYGVGIIIQSNVIRAMHQLGILDKFLDQAYPFENSIVYLPNGHKIVHPSARLAGPEYPPNCGIARIALHKVLVSTVLAAGVPVRLGVTLASYTETETGVLVSFTDGTTGEYDVVVGADGTFSKVRSLVFPDVKPHFTGQAVWRYNFRRQVEDLTNYIGPKGLAAGLCPLSDELMYMYVTSFEPDRPRYEENELAEQMRIRLDGFTGPVAALKEQITDGAGVVYRPMQVVFIPEKWHKGRVILIGDAAHSTTPHMGQGAGISVEDALVLADELSKDAPLEAKFEQFMRRRYERCKAVCERSEQIGKWEMTGVVDGDRHALVGRTLQELAQPI</sequence>
<dbReference type="EMBL" id="CP001769">
    <property type="protein sequence ID" value="ADB37591.1"/>
    <property type="molecule type" value="Genomic_DNA"/>
</dbReference>
<dbReference type="InterPro" id="IPR002938">
    <property type="entry name" value="FAD-bd"/>
</dbReference>
<organism evidence="4 5">
    <name type="scientific">Spirosoma linguale (strain ATCC 33905 / DSM 74 / LMG 10896 / Claus 1)</name>
    <dbReference type="NCBI Taxonomy" id="504472"/>
    <lineage>
        <taxon>Bacteria</taxon>
        <taxon>Pseudomonadati</taxon>
        <taxon>Bacteroidota</taxon>
        <taxon>Cytophagia</taxon>
        <taxon>Cytophagales</taxon>
        <taxon>Cytophagaceae</taxon>
        <taxon>Spirosoma</taxon>
    </lineage>
</organism>
<dbReference type="PANTHER" id="PTHR13789">
    <property type="entry name" value="MONOOXYGENASE"/>
    <property type="match status" value="1"/>
</dbReference>
<reference evidence="4 5" key="1">
    <citation type="journal article" date="2010" name="Stand. Genomic Sci.">
        <title>Complete genome sequence of Spirosoma linguale type strain (1).</title>
        <authorList>
            <person name="Lail K."/>
            <person name="Sikorski J."/>
            <person name="Saunders E."/>
            <person name="Lapidus A."/>
            <person name="Glavina Del Rio T."/>
            <person name="Copeland A."/>
            <person name="Tice H."/>
            <person name="Cheng J.-F."/>
            <person name="Lucas S."/>
            <person name="Nolan M."/>
            <person name="Bruce D."/>
            <person name="Goodwin L."/>
            <person name="Pitluck S."/>
            <person name="Ivanova N."/>
            <person name="Mavromatis K."/>
            <person name="Ovchinnikova G."/>
            <person name="Pati A."/>
            <person name="Chen A."/>
            <person name="Palaniappan K."/>
            <person name="Land M."/>
            <person name="Hauser L."/>
            <person name="Chang Y.-J."/>
            <person name="Jeffries C.D."/>
            <person name="Chain P."/>
            <person name="Brettin T."/>
            <person name="Detter J.C."/>
            <person name="Schuetze A."/>
            <person name="Rohde M."/>
            <person name="Tindall B.J."/>
            <person name="Goeker M."/>
            <person name="Bristow J."/>
            <person name="Eisen J.A."/>
            <person name="Markowitz V."/>
            <person name="Hugenholtz P."/>
            <person name="Kyrpides N.C."/>
            <person name="Klenk H.-P."/>
            <person name="Chen F."/>
        </authorList>
    </citation>
    <scope>NUCLEOTIDE SEQUENCE [LARGE SCALE GENOMIC DNA]</scope>
    <source>
        <strain evidence="5">ATCC 33905 / DSM 74 / LMG 10896 / Claus 1</strain>
    </source>
</reference>
<accession>D2QNY5</accession>
<dbReference type="GO" id="GO:0004497">
    <property type="term" value="F:monooxygenase activity"/>
    <property type="evidence" value="ECO:0007669"/>
    <property type="project" value="UniProtKB-KW"/>
</dbReference>
<dbReference type="Proteomes" id="UP000002028">
    <property type="component" value="Chromosome"/>
</dbReference>
<evidence type="ECO:0000256" key="2">
    <source>
        <dbReference type="ARBA" id="ARBA00023033"/>
    </source>
</evidence>
<keyword evidence="1" id="KW-0560">Oxidoreductase</keyword>
<dbReference type="AlphaFoldDB" id="D2QNY5"/>
<gene>
    <name evidence="4" type="ordered locus">Slin_1542</name>
</gene>
<keyword evidence="2 4" id="KW-0503">Monooxygenase</keyword>
<feature type="domain" description="FAD-binding" evidence="3">
    <location>
        <begin position="9"/>
        <end position="317"/>
    </location>
</feature>
<dbReference type="STRING" id="504472.Slin_1542"/>
<proteinExistence type="predicted"/>
<dbReference type="InterPro" id="IPR050493">
    <property type="entry name" value="FAD-dep_Monooxygenase_BioMet"/>
</dbReference>
<dbReference type="Pfam" id="PF01494">
    <property type="entry name" value="FAD_binding_3"/>
    <property type="match status" value="1"/>
</dbReference>
<dbReference type="PANTHER" id="PTHR13789:SF309">
    <property type="entry name" value="PUTATIVE (AFU_ORTHOLOGUE AFUA_6G14510)-RELATED"/>
    <property type="match status" value="1"/>
</dbReference>
<dbReference type="Gene3D" id="3.50.50.60">
    <property type="entry name" value="FAD/NAD(P)-binding domain"/>
    <property type="match status" value="1"/>
</dbReference>